<dbReference type="UniPathway" id="UPA00143"/>
<comment type="catalytic activity">
    <reaction evidence="1">
        <text>S-ubiquitinyl-[E2 ubiquitin-conjugating enzyme]-L-cysteine + [acceptor protein]-L-lysine = [E2 ubiquitin-conjugating enzyme]-L-cysteine + N(6)-ubiquitinyl-[acceptor protein]-L-lysine.</text>
        <dbReference type="EC" id="2.3.2.26"/>
    </reaction>
</comment>
<dbReference type="InterPro" id="IPR000569">
    <property type="entry name" value="HECT_dom"/>
</dbReference>
<dbReference type="CDD" id="cd00078">
    <property type="entry name" value="HECTc"/>
    <property type="match status" value="1"/>
</dbReference>
<keyword evidence="4" id="KW-0808">Transferase</keyword>
<evidence type="ECO:0000256" key="7">
    <source>
        <dbReference type="PIRSR" id="PIRSR001569-1"/>
    </source>
</evidence>
<evidence type="ECO:0000259" key="10">
    <source>
        <dbReference type="PROSITE" id="PS50020"/>
    </source>
</evidence>
<dbReference type="FunFam" id="3.30.2410.10:FF:000002">
    <property type="entry name" value="E3 ubiquitin-protein ligase HECW2"/>
    <property type="match status" value="1"/>
</dbReference>
<feature type="compositionally biased region" description="Low complexity" evidence="9">
    <location>
        <begin position="209"/>
        <end position="226"/>
    </location>
</feature>
<evidence type="ECO:0000256" key="3">
    <source>
        <dbReference type="ARBA" id="ARBA00012485"/>
    </source>
</evidence>
<dbReference type="Gene3D" id="3.30.2160.10">
    <property type="entry name" value="Hect, E3 ligase catalytic domain"/>
    <property type="match status" value="1"/>
</dbReference>
<feature type="domain" description="WW" evidence="10">
    <location>
        <begin position="414"/>
        <end position="447"/>
    </location>
</feature>
<dbReference type="GO" id="GO:0005737">
    <property type="term" value="C:cytoplasm"/>
    <property type="evidence" value="ECO:0007669"/>
    <property type="project" value="TreeGrafter"/>
</dbReference>
<protein>
    <recommendedName>
        <fullName evidence="3">HECT-type E3 ubiquitin transferase</fullName>
        <ecNumber evidence="3">2.3.2.26</ecNumber>
    </recommendedName>
</protein>
<dbReference type="Proteomes" id="UP000492820">
    <property type="component" value="Unassembled WGS sequence"/>
</dbReference>
<evidence type="ECO:0000256" key="4">
    <source>
        <dbReference type="ARBA" id="ARBA00022679"/>
    </source>
</evidence>
<name>A0A068WU89_ECHGR</name>
<reference evidence="12 13" key="1">
    <citation type="journal article" date="2013" name="Nature">
        <title>The genomes of four tapeworm species reveal adaptations to parasitism.</title>
        <authorList>
            <person name="Tsai I.J."/>
            <person name="Zarowiecki M."/>
            <person name="Holroyd N."/>
            <person name="Garciarrubio A."/>
            <person name="Sanchez-Flores A."/>
            <person name="Brooks K.L."/>
            <person name="Tracey A."/>
            <person name="Bobes R.J."/>
            <person name="Fragoso G."/>
            <person name="Sciutto E."/>
            <person name="Aslett M."/>
            <person name="Beasley H."/>
            <person name="Bennett H.M."/>
            <person name="Cai J."/>
            <person name="Camicia F."/>
            <person name="Clark R."/>
            <person name="Cucher M."/>
            <person name="De Silva N."/>
            <person name="Day T.A."/>
            <person name="Deplazes P."/>
            <person name="Estrada K."/>
            <person name="Fernandez C."/>
            <person name="Holland P.W."/>
            <person name="Hou J."/>
            <person name="Hu S."/>
            <person name="Huckvale T."/>
            <person name="Hung S.S."/>
            <person name="Kamenetzky L."/>
            <person name="Keane J.A."/>
            <person name="Kiss F."/>
            <person name="Koziol U."/>
            <person name="Lambert O."/>
            <person name="Liu K."/>
            <person name="Luo X."/>
            <person name="Luo Y."/>
            <person name="Macchiaroli N."/>
            <person name="Nichol S."/>
            <person name="Paps J."/>
            <person name="Parkinson J."/>
            <person name="Pouchkina-Stantcheva N."/>
            <person name="Riddiford N."/>
            <person name="Rosenzvit M."/>
            <person name="Salinas G."/>
            <person name="Wasmuth J.D."/>
            <person name="Zamanian M."/>
            <person name="Zheng Y."/>
            <person name="Cai X."/>
            <person name="Soberon X."/>
            <person name="Olson P.D."/>
            <person name="Laclette J.P."/>
            <person name="Brehm K."/>
            <person name="Berriman M."/>
            <person name="Garciarrubio A."/>
            <person name="Bobes R.J."/>
            <person name="Fragoso G."/>
            <person name="Sanchez-Flores A."/>
            <person name="Estrada K."/>
            <person name="Cevallos M.A."/>
            <person name="Morett E."/>
            <person name="Gonzalez V."/>
            <person name="Portillo T."/>
            <person name="Ochoa-Leyva A."/>
            <person name="Jose M.V."/>
            <person name="Sciutto E."/>
            <person name="Landa A."/>
            <person name="Jimenez L."/>
            <person name="Valdes V."/>
            <person name="Carrero J.C."/>
            <person name="Larralde C."/>
            <person name="Morales-Montor J."/>
            <person name="Limon-Lason J."/>
            <person name="Soberon X."/>
            <person name="Laclette J.P."/>
        </authorList>
    </citation>
    <scope>NUCLEOTIDE SEQUENCE [LARGE SCALE GENOMIC DNA]</scope>
</reference>
<dbReference type="InterPro" id="IPR050409">
    <property type="entry name" value="E3_ubiq-protein_ligase"/>
</dbReference>
<organism evidence="12">
    <name type="scientific">Echinococcus granulosus</name>
    <name type="common">Hydatid tapeworm</name>
    <dbReference type="NCBI Taxonomy" id="6210"/>
    <lineage>
        <taxon>Eukaryota</taxon>
        <taxon>Metazoa</taxon>
        <taxon>Spiralia</taxon>
        <taxon>Lophotrochozoa</taxon>
        <taxon>Platyhelminthes</taxon>
        <taxon>Cestoda</taxon>
        <taxon>Eucestoda</taxon>
        <taxon>Cyclophyllidea</taxon>
        <taxon>Taeniidae</taxon>
        <taxon>Echinococcus</taxon>
        <taxon>Echinococcus granulosus group</taxon>
    </lineage>
</organism>
<evidence type="ECO:0000256" key="6">
    <source>
        <dbReference type="ARBA" id="ARBA00022786"/>
    </source>
</evidence>
<dbReference type="WBParaSite" id="EgrG_000163200">
    <property type="protein sequence ID" value="EgrG_000163200"/>
    <property type="gene ID" value="EgrG_000163200"/>
</dbReference>
<dbReference type="AlphaFoldDB" id="A0A068WU89"/>
<dbReference type="GO" id="GO:0016567">
    <property type="term" value="P:protein ubiquitination"/>
    <property type="evidence" value="ECO:0007669"/>
    <property type="project" value="UniProtKB-UniPathway"/>
</dbReference>
<feature type="domain" description="WW" evidence="10">
    <location>
        <begin position="378"/>
        <end position="411"/>
    </location>
</feature>
<keyword evidence="5" id="KW-0677">Repeat</keyword>
<feature type="domain" description="WW" evidence="10">
    <location>
        <begin position="295"/>
        <end position="328"/>
    </location>
</feature>
<evidence type="ECO:0000256" key="8">
    <source>
        <dbReference type="PROSITE-ProRule" id="PRU00104"/>
    </source>
</evidence>
<feature type="domain" description="HECT" evidence="11">
    <location>
        <begin position="499"/>
        <end position="833"/>
    </location>
</feature>
<gene>
    <name evidence="12" type="ORF">EgrG_000163200</name>
</gene>
<feature type="region of interest" description="Disordered" evidence="9">
    <location>
        <begin position="198"/>
        <end position="275"/>
    </location>
</feature>
<evidence type="ECO:0000313" key="14">
    <source>
        <dbReference type="WBParaSite" id="EgrG_000163200"/>
    </source>
</evidence>
<dbReference type="SMART" id="SM00119">
    <property type="entry name" value="HECTc"/>
    <property type="match status" value="1"/>
</dbReference>
<dbReference type="InterPro" id="IPR035983">
    <property type="entry name" value="Hect_E3_ubiquitin_ligase"/>
</dbReference>
<evidence type="ECO:0000256" key="9">
    <source>
        <dbReference type="SAM" id="MobiDB-lite"/>
    </source>
</evidence>
<dbReference type="Gene3D" id="2.20.70.10">
    <property type="match status" value="3"/>
</dbReference>
<reference evidence="14" key="3">
    <citation type="submission" date="2020-10" db="UniProtKB">
        <authorList>
            <consortium name="WormBaseParasite"/>
        </authorList>
    </citation>
    <scope>IDENTIFICATION</scope>
</reference>
<evidence type="ECO:0000256" key="2">
    <source>
        <dbReference type="ARBA" id="ARBA00004906"/>
    </source>
</evidence>
<keyword evidence="6 8" id="KW-0833">Ubl conjugation pathway</keyword>
<feature type="active site" description="Glycyl thioester intermediate" evidence="7 8">
    <location>
        <position position="801"/>
    </location>
</feature>
<dbReference type="SMART" id="SM00456">
    <property type="entry name" value="WW"/>
    <property type="match status" value="4"/>
</dbReference>
<evidence type="ECO:0000313" key="13">
    <source>
        <dbReference type="Proteomes" id="UP000492820"/>
    </source>
</evidence>
<dbReference type="PANTHER" id="PTHR11254:SF429">
    <property type="entry name" value="E3 UBIQUITIN-PROTEIN LIGASE SU(DX)"/>
    <property type="match status" value="1"/>
</dbReference>
<evidence type="ECO:0000256" key="5">
    <source>
        <dbReference type="ARBA" id="ARBA00022737"/>
    </source>
</evidence>
<dbReference type="Pfam" id="PF00397">
    <property type="entry name" value="WW"/>
    <property type="match status" value="4"/>
</dbReference>
<dbReference type="CDD" id="cd00201">
    <property type="entry name" value="WW"/>
    <property type="match status" value="4"/>
</dbReference>
<dbReference type="SUPFAM" id="SSF51045">
    <property type="entry name" value="WW domain"/>
    <property type="match status" value="4"/>
</dbReference>
<evidence type="ECO:0000313" key="12">
    <source>
        <dbReference type="EMBL" id="CDS21242.1"/>
    </source>
</evidence>
<evidence type="ECO:0000259" key="11">
    <source>
        <dbReference type="PROSITE" id="PS50237"/>
    </source>
</evidence>
<dbReference type="PANTHER" id="PTHR11254">
    <property type="entry name" value="HECT DOMAIN UBIQUITIN-PROTEIN LIGASE"/>
    <property type="match status" value="1"/>
</dbReference>
<dbReference type="Gene3D" id="3.30.2410.10">
    <property type="entry name" value="Hect, E3 ligase catalytic domain"/>
    <property type="match status" value="1"/>
</dbReference>
<dbReference type="FunFam" id="3.30.2160.10:FF:000003">
    <property type="entry name" value="E3 ubiquitin-protein ligase"/>
    <property type="match status" value="1"/>
</dbReference>
<dbReference type="InterPro" id="IPR001202">
    <property type="entry name" value="WW_dom"/>
</dbReference>
<accession>A0A068WU89</accession>
<dbReference type="PROSITE" id="PS01159">
    <property type="entry name" value="WW_DOMAIN_1"/>
    <property type="match status" value="3"/>
</dbReference>
<dbReference type="EMBL" id="LK028583">
    <property type="protein sequence ID" value="CDS21242.1"/>
    <property type="molecule type" value="Genomic_DNA"/>
</dbReference>
<dbReference type="OrthoDB" id="423283at2759"/>
<dbReference type="EC" id="2.3.2.26" evidence="3"/>
<comment type="pathway">
    <text evidence="2">Protein modification; protein ubiquitination.</text>
</comment>
<dbReference type="GO" id="GO:0043161">
    <property type="term" value="P:proteasome-mediated ubiquitin-dependent protein catabolic process"/>
    <property type="evidence" value="ECO:0007669"/>
    <property type="project" value="TreeGrafter"/>
</dbReference>
<dbReference type="GO" id="GO:0061630">
    <property type="term" value="F:ubiquitin protein ligase activity"/>
    <property type="evidence" value="ECO:0007669"/>
    <property type="project" value="UniProtKB-EC"/>
</dbReference>
<dbReference type="PROSITE" id="PS50020">
    <property type="entry name" value="WW_DOMAIN_2"/>
    <property type="match status" value="4"/>
</dbReference>
<reference evidence="12" key="2">
    <citation type="submission" date="2014-06" db="EMBL/GenBank/DDBJ databases">
        <authorList>
            <person name="Aslett M."/>
        </authorList>
    </citation>
    <scope>NUCLEOTIDE SEQUENCE</scope>
</reference>
<dbReference type="PROSITE" id="PS50237">
    <property type="entry name" value="HECT"/>
    <property type="match status" value="1"/>
</dbReference>
<dbReference type="FunFam" id="2.20.70.10:FF:000017">
    <property type="entry name" value="E3 ubiquitin-protein ligase"/>
    <property type="match status" value="1"/>
</dbReference>
<evidence type="ECO:0000256" key="1">
    <source>
        <dbReference type="ARBA" id="ARBA00000885"/>
    </source>
</evidence>
<dbReference type="SUPFAM" id="SSF56204">
    <property type="entry name" value="Hect, E3 ligase catalytic domain"/>
    <property type="match status" value="1"/>
</dbReference>
<proteinExistence type="predicted"/>
<feature type="domain" description="WW" evidence="10">
    <location>
        <begin position="262"/>
        <end position="296"/>
    </location>
</feature>
<dbReference type="Pfam" id="PF00632">
    <property type="entry name" value="HECT"/>
    <property type="match status" value="1"/>
</dbReference>
<dbReference type="Gene3D" id="3.90.1750.10">
    <property type="entry name" value="Hect, E3 ligase catalytic domains"/>
    <property type="match status" value="1"/>
</dbReference>
<feature type="region of interest" description="Disordered" evidence="9">
    <location>
        <begin position="365"/>
        <end position="384"/>
    </location>
</feature>
<dbReference type="FunFam" id="3.90.1750.10:FF:000079">
    <property type="entry name" value="E3 ubiquitin-protein ligase"/>
    <property type="match status" value="1"/>
</dbReference>
<feature type="region of interest" description="Disordered" evidence="9">
    <location>
        <begin position="55"/>
        <end position="74"/>
    </location>
</feature>
<sequence length="833" mass="94771">MSVGFIDMPSQEECGQANMTFKLKVKIASAKLHKHTRSTALSRIRNPIFRVEFNTTSWDAPPPSDSPTNTEHVTSNRGVTATKTGWNPHFNSRTNFNININSHIEFLIVSQASVHASLNGGTGLVVGYSRLGIRDALRNHGNNLEDAAFSLDILPLPTDQCVDGNTLPSLGTLSLFLTASATAVNAAIVAANINQRSFRSTPTAEESRSSTPAANSNTAPTNAVTNGSSDTSTTNRTPATGDLLTIPRRSNGGRRRSAPDTEGLPPQWERRTDPSTGRIYYVDHLTKRTQWEKPQPLPSGWERRLDQNNRVYYVDHNTRTTTWHPPSDHLLDNVVRWRQWYDIRAGNMRNQMSQLYASSGWANGAGSSPAHSIPETLGPLPEGFERRRDSNGRVYYVNHRTKTTQWEDPRQTTVPLPSGWEMRYTPEGFVFYVDHNTRTTTFKDPRQPGSADSNQWTLDRKVASFRYLCHVNSSTDKVAIRVRRSDLLNDSFNQLLKVPAKSLRGRLSVTFEDEEALDYGGVQREWFFQLSDQLLNPMYCLFEYASGNNFSLQINANSSVNPQHLQYFRFVGRFIALALFHGKFIDNGFTLPFYKRLLNKPLSLNDLQTVDEEYYNSLLFIRENPIDDADLELYFEADYEHFGQTITCELKQGGKSIKVTDANKEEYLSLMVNWRFSRGTEEQMEAFMAGFADVFPLQWLQYFDERELEMILCGLQKIDVDDWQQNTNYKDYTVSSKQIVWFWKFVRTLSTERRVRLLQFVTGTCRLPVGGFKELMGSNGLQLFTIKRAGKENALPLSHTCFNRLDLPPYRSYEILVEKVTLAIDETEGFGLQ</sequence>
<feature type="compositionally biased region" description="Polar residues" evidence="9">
    <location>
        <begin position="227"/>
        <end position="238"/>
    </location>
</feature>
<dbReference type="InterPro" id="IPR036020">
    <property type="entry name" value="WW_dom_sf"/>
</dbReference>